<dbReference type="Pfam" id="PF04938">
    <property type="entry name" value="SIP1"/>
    <property type="match status" value="1"/>
</dbReference>
<dbReference type="GO" id="GO:0000245">
    <property type="term" value="P:spliceosomal complex assembly"/>
    <property type="evidence" value="ECO:0007669"/>
    <property type="project" value="UniProtKB-UniRule"/>
</dbReference>
<reference evidence="9" key="1">
    <citation type="submission" date="2017-02" db="UniProtKB">
        <authorList>
            <consortium name="WormBaseParasite"/>
        </authorList>
    </citation>
    <scope>IDENTIFICATION</scope>
</reference>
<evidence type="ECO:0000313" key="8">
    <source>
        <dbReference type="Proteomes" id="UP000046393"/>
    </source>
</evidence>
<protein>
    <recommendedName>
        <fullName evidence="6 7">Gem-associated protein 2</fullName>
    </recommendedName>
</protein>
<dbReference type="InterPro" id="IPR035426">
    <property type="entry name" value="Gemin2/Brr1"/>
</dbReference>
<organism evidence="8 9">
    <name type="scientific">Syphacia muris</name>
    <dbReference type="NCBI Taxonomy" id="451379"/>
    <lineage>
        <taxon>Eukaryota</taxon>
        <taxon>Metazoa</taxon>
        <taxon>Ecdysozoa</taxon>
        <taxon>Nematoda</taxon>
        <taxon>Chromadorea</taxon>
        <taxon>Rhabditida</taxon>
        <taxon>Spirurina</taxon>
        <taxon>Oxyuridomorpha</taxon>
        <taxon>Oxyuroidea</taxon>
        <taxon>Oxyuridae</taxon>
        <taxon>Syphacia</taxon>
    </lineage>
</organism>
<evidence type="ECO:0000256" key="1">
    <source>
        <dbReference type="ARBA" id="ARBA00004496"/>
    </source>
</evidence>
<sequence length="267" mass="30223">MEQDAVFDLGDYDARSVTLGVPPRSARHYLQQTAVERSRCSEVVSVSNAFALSMQPSSSSLSAKSVTEDVATKTSSNLPSEEWCKAKCSLFSQYRSEIEVKRSHCPLNKYTTSFPAAADYKQWIKFCGLEKARNDSVSNKNCEQNLELAPSHIPTIPLMLSLSENRVNYLVEHLTKFFLENGYSRRLFEWFYGVLLVLQNPPPSDECSAIREFAKHAKVLRSSLNQKTDDRSSSVSYEFSLFIAIISIYFEQKDLADYLQVASVKIH</sequence>
<dbReference type="GO" id="GO:0000387">
    <property type="term" value="P:spliceosomal snRNP assembly"/>
    <property type="evidence" value="ECO:0007669"/>
    <property type="project" value="UniProtKB-UniRule"/>
</dbReference>
<evidence type="ECO:0000313" key="9">
    <source>
        <dbReference type="WBParaSite" id="SMUV_0000180801-mRNA-1"/>
    </source>
</evidence>
<dbReference type="GO" id="GO:0032797">
    <property type="term" value="C:SMN complex"/>
    <property type="evidence" value="ECO:0007669"/>
    <property type="project" value="UniProtKB-UniRule"/>
</dbReference>
<dbReference type="GO" id="GO:0005681">
    <property type="term" value="C:spliceosomal complex"/>
    <property type="evidence" value="ECO:0007669"/>
    <property type="project" value="UniProtKB-UniRule"/>
</dbReference>
<dbReference type="PANTHER" id="PTHR12794">
    <property type="entry name" value="GEMIN2"/>
    <property type="match status" value="1"/>
</dbReference>
<comment type="subcellular location">
    <subcellularLocation>
        <location evidence="1">Cytoplasm</location>
    </subcellularLocation>
</comment>
<evidence type="ECO:0000256" key="5">
    <source>
        <dbReference type="ARBA" id="ARBA00025758"/>
    </source>
</evidence>
<dbReference type="Proteomes" id="UP000046393">
    <property type="component" value="Unplaced"/>
</dbReference>
<name>A0A0N5ACD2_9BILA</name>
<keyword evidence="4 7" id="KW-0508">mRNA splicing</keyword>
<dbReference type="InterPro" id="IPR017364">
    <property type="entry name" value="GEMIN2"/>
</dbReference>
<keyword evidence="2 7" id="KW-0963">Cytoplasm</keyword>
<keyword evidence="3 7" id="KW-0507">mRNA processing</keyword>
<dbReference type="Gene3D" id="1.20.58.1070">
    <property type="match status" value="1"/>
</dbReference>
<dbReference type="PANTHER" id="PTHR12794:SF0">
    <property type="entry name" value="GEM-ASSOCIATED PROTEIN 2"/>
    <property type="match status" value="1"/>
</dbReference>
<accession>A0A0N5ACD2</accession>
<dbReference type="PIRSF" id="PIRSF038038">
    <property type="entry name" value="SMN_Gemin2"/>
    <property type="match status" value="1"/>
</dbReference>
<dbReference type="STRING" id="451379.A0A0N5ACD2"/>
<evidence type="ECO:0000256" key="3">
    <source>
        <dbReference type="ARBA" id="ARBA00022664"/>
    </source>
</evidence>
<comment type="subunit">
    <text evidence="7">Part of the core SMN complex.</text>
</comment>
<proteinExistence type="inferred from homology"/>
<evidence type="ECO:0000256" key="2">
    <source>
        <dbReference type="ARBA" id="ARBA00022490"/>
    </source>
</evidence>
<comment type="function">
    <text evidence="7">The SMN complex catalyzes the assembly of small nuclear ribonucleoproteins (snRNPs), the building blocks of the spliceosome, and thereby plays an important role in the splicing of cellular pre-mRNAs.</text>
</comment>
<dbReference type="AlphaFoldDB" id="A0A0N5ACD2"/>
<evidence type="ECO:0000256" key="6">
    <source>
        <dbReference type="ARBA" id="ARBA00047179"/>
    </source>
</evidence>
<dbReference type="WBParaSite" id="SMUV_0000180801-mRNA-1">
    <property type="protein sequence ID" value="SMUV_0000180801-mRNA-1"/>
    <property type="gene ID" value="SMUV_0000180801"/>
</dbReference>
<comment type="similarity">
    <text evidence="5 7">Belongs to the gemin-2 family.</text>
</comment>
<evidence type="ECO:0000256" key="4">
    <source>
        <dbReference type="ARBA" id="ARBA00023187"/>
    </source>
</evidence>
<evidence type="ECO:0000256" key="7">
    <source>
        <dbReference type="PIRNR" id="PIRNR038038"/>
    </source>
</evidence>
<keyword evidence="8" id="KW-1185">Reference proteome</keyword>